<feature type="compositionally biased region" description="Pro residues" evidence="7">
    <location>
        <begin position="263"/>
        <end position="274"/>
    </location>
</feature>
<dbReference type="GO" id="GO:0005768">
    <property type="term" value="C:endosome"/>
    <property type="evidence" value="ECO:0007669"/>
    <property type="project" value="TreeGrafter"/>
</dbReference>
<evidence type="ECO:0000256" key="2">
    <source>
        <dbReference type="ARBA" id="ARBA00022553"/>
    </source>
</evidence>
<accession>A0A9Q0XBR4</accession>
<dbReference type="GO" id="GO:0006915">
    <property type="term" value="P:apoptotic process"/>
    <property type="evidence" value="ECO:0007669"/>
    <property type="project" value="UniProtKB-KW"/>
</dbReference>
<evidence type="ECO:0000259" key="8">
    <source>
        <dbReference type="PROSITE" id="PS50104"/>
    </source>
</evidence>
<dbReference type="SUPFAM" id="SSF52200">
    <property type="entry name" value="Toll/Interleukin receptor TIR domain"/>
    <property type="match status" value="1"/>
</dbReference>
<dbReference type="GO" id="GO:0006954">
    <property type="term" value="P:inflammatory response"/>
    <property type="evidence" value="ECO:0007669"/>
    <property type="project" value="UniProtKB-KW"/>
</dbReference>
<keyword evidence="5 6" id="KW-0395">Inflammatory response</keyword>
<dbReference type="Pfam" id="PF17798">
    <property type="entry name" value="TRIF-NTD"/>
    <property type="match status" value="1"/>
</dbReference>
<feature type="region of interest" description="Disordered" evidence="7">
    <location>
        <begin position="515"/>
        <end position="561"/>
    </location>
</feature>
<evidence type="ECO:0000256" key="3">
    <source>
        <dbReference type="ARBA" id="ARBA00022588"/>
    </source>
</evidence>
<dbReference type="InterPro" id="IPR035897">
    <property type="entry name" value="Toll_tir_struct_dom_sf"/>
</dbReference>
<proteinExistence type="predicted"/>
<dbReference type="InterPro" id="IPR000157">
    <property type="entry name" value="TIR_dom"/>
</dbReference>
<comment type="function">
    <text evidence="6">Involved in innate immunity against invading pathogens. Adapter used by TLR3, TLR4 (through TICAM2) and TLR5 to mediate NF-kappa-B and interferon-regulatory factor (IRF) activation, and to induce apoptosis. Ligand binding to these receptors results in TRIF recruitment through its TIR domain. Distinct protein-interaction motifs allow recruitment of the effector proteins TBK1, TRAF6 and RIPK1, which in turn, lead to the activation of transcription factors IRF3 and IRF7, NF-kappa-B and FADD respectively. Phosphorylation by TBK1 on the pLxIS motif leads to recruitment and subsequent activation of the transcription factor IRF3 to induce expression of type I interferon and exert a potent immunity against invading pathogens. Component of a multi-helicase-TICAM1 complex that acts as a cytoplasmic sensor of viral double-stranded RNA (dsRNA) and plays a role in the activation of a cascade of antiviral responses including the induction of pro-inflammatory cytokines.</text>
</comment>
<dbReference type="GO" id="GO:0032481">
    <property type="term" value="P:positive regulation of type I interferon production"/>
    <property type="evidence" value="ECO:0007669"/>
    <property type="project" value="TreeGrafter"/>
</dbReference>
<keyword evidence="3 6" id="KW-0399">Innate immunity</keyword>
<dbReference type="Pfam" id="PF12721">
    <property type="entry name" value="RHIM"/>
    <property type="match status" value="1"/>
</dbReference>
<comment type="caution">
    <text evidence="9">The sequence shown here is derived from an EMBL/GenBank/DDBJ whole genome shotgun (WGS) entry which is preliminary data.</text>
</comment>
<dbReference type="AlphaFoldDB" id="A0A9Q0XBR4"/>
<dbReference type="EMBL" id="JAPFRF010000018">
    <property type="protein sequence ID" value="KAJ7308321.1"/>
    <property type="molecule type" value="Genomic_DNA"/>
</dbReference>
<dbReference type="GO" id="GO:0035666">
    <property type="term" value="P:TRIF-dependent toll-like receptor signaling pathway"/>
    <property type="evidence" value="ECO:0007669"/>
    <property type="project" value="InterPro"/>
</dbReference>
<keyword evidence="1 6" id="KW-0963">Cytoplasm</keyword>
<evidence type="ECO:0000256" key="7">
    <source>
        <dbReference type="SAM" id="MobiDB-lite"/>
    </source>
</evidence>
<feature type="compositionally biased region" description="Pro residues" evidence="7">
    <location>
        <begin position="541"/>
        <end position="557"/>
    </location>
</feature>
<feature type="region of interest" description="Disordered" evidence="7">
    <location>
        <begin position="209"/>
        <end position="356"/>
    </location>
</feature>
<dbReference type="GO" id="GO:0045087">
    <property type="term" value="P:innate immune response"/>
    <property type="evidence" value="ECO:0007669"/>
    <property type="project" value="UniProtKB-UniRule"/>
</dbReference>
<dbReference type="Gene3D" id="3.40.50.10140">
    <property type="entry name" value="Toll/interleukin-1 receptor homology (TIR) domain"/>
    <property type="match status" value="1"/>
</dbReference>
<keyword evidence="6" id="KW-0496">Mitochondrion</keyword>
<evidence type="ECO:0000256" key="1">
    <source>
        <dbReference type="ARBA" id="ARBA00022490"/>
    </source>
</evidence>
<gene>
    <name evidence="9" type="ORF">JRQ81_008856</name>
</gene>
<dbReference type="GO" id="GO:0043330">
    <property type="term" value="P:response to exogenous dsRNA"/>
    <property type="evidence" value="ECO:0007669"/>
    <property type="project" value="UniProtKB-UniRule"/>
</dbReference>
<dbReference type="Gene3D" id="1.25.40.780">
    <property type="match status" value="1"/>
</dbReference>
<protein>
    <recommendedName>
        <fullName evidence="6">TIR domain-containing adapter molecule 1</fullName>
        <shortName evidence="6">TICAM-1</shortName>
    </recommendedName>
</protein>
<dbReference type="GO" id="GO:0051607">
    <property type="term" value="P:defense response to virus"/>
    <property type="evidence" value="ECO:0007669"/>
    <property type="project" value="UniProtKB-UniRule"/>
</dbReference>
<comment type="subunit">
    <text evidence="6">Homodimer. Found in a multi-helicase-TICAM1 complex at least composed of DHX36, DDX1, DDX21 and TICAM1.</text>
</comment>
<dbReference type="Proteomes" id="UP001142489">
    <property type="component" value="Unassembled WGS sequence"/>
</dbReference>
<keyword evidence="2" id="KW-0597">Phosphoprotein</keyword>
<organism evidence="9 10">
    <name type="scientific">Phrynocephalus forsythii</name>
    <dbReference type="NCBI Taxonomy" id="171643"/>
    <lineage>
        <taxon>Eukaryota</taxon>
        <taxon>Metazoa</taxon>
        <taxon>Chordata</taxon>
        <taxon>Craniata</taxon>
        <taxon>Vertebrata</taxon>
        <taxon>Euteleostomi</taxon>
        <taxon>Lepidosauria</taxon>
        <taxon>Squamata</taxon>
        <taxon>Bifurcata</taxon>
        <taxon>Unidentata</taxon>
        <taxon>Episquamata</taxon>
        <taxon>Toxicofera</taxon>
        <taxon>Iguania</taxon>
        <taxon>Acrodonta</taxon>
        <taxon>Agamidae</taxon>
        <taxon>Agaminae</taxon>
        <taxon>Phrynocephalus</taxon>
    </lineage>
</organism>
<name>A0A9Q0XBR4_9SAUR</name>
<keyword evidence="6" id="KW-0053">Apoptosis</keyword>
<reference evidence="9" key="1">
    <citation type="journal article" date="2023" name="DNA Res.">
        <title>Chromosome-level genome assembly of Phrynocephalus forsythii using third-generation DNA sequencing and Hi-C analysis.</title>
        <authorList>
            <person name="Qi Y."/>
            <person name="Zhao W."/>
            <person name="Zhao Y."/>
            <person name="Niu C."/>
            <person name="Cao S."/>
            <person name="Zhang Y."/>
        </authorList>
    </citation>
    <scope>NUCLEOTIDE SEQUENCE</scope>
    <source>
        <tissue evidence="9">Muscle</tissue>
    </source>
</reference>
<evidence type="ECO:0000313" key="9">
    <source>
        <dbReference type="EMBL" id="KAJ7308321.1"/>
    </source>
</evidence>
<keyword evidence="10" id="KW-1185">Reference proteome</keyword>
<evidence type="ECO:0000256" key="4">
    <source>
        <dbReference type="ARBA" id="ARBA00022859"/>
    </source>
</evidence>
<dbReference type="InterPro" id="IPR040886">
    <property type="entry name" value="TRIF_N"/>
</dbReference>
<dbReference type="GO" id="GO:0005776">
    <property type="term" value="C:autophagosome"/>
    <property type="evidence" value="ECO:0007669"/>
    <property type="project" value="UniProtKB-SubCell"/>
</dbReference>
<dbReference type="GO" id="GO:0043123">
    <property type="term" value="P:positive regulation of canonical NF-kappaB signal transduction"/>
    <property type="evidence" value="ECO:0007669"/>
    <property type="project" value="TreeGrafter"/>
</dbReference>
<evidence type="ECO:0000313" key="10">
    <source>
        <dbReference type="Proteomes" id="UP001142489"/>
    </source>
</evidence>
<dbReference type="GO" id="GO:0005739">
    <property type="term" value="C:mitochondrion"/>
    <property type="evidence" value="ECO:0007669"/>
    <property type="project" value="UniProtKB-SubCell"/>
</dbReference>
<evidence type="ECO:0000256" key="5">
    <source>
        <dbReference type="ARBA" id="ARBA00023198"/>
    </source>
</evidence>
<feature type="compositionally biased region" description="Basic and acidic residues" evidence="7">
    <location>
        <begin position="515"/>
        <end position="532"/>
    </location>
</feature>
<evidence type="ECO:0000256" key="6">
    <source>
        <dbReference type="PIRNR" id="PIRNR037744"/>
    </source>
</evidence>
<dbReference type="GO" id="GO:0005829">
    <property type="term" value="C:cytosol"/>
    <property type="evidence" value="ECO:0007669"/>
    <property type="project" value="UniProtKB-SubCell"/>
</dbReference>
<dbReference type="PANTHER" id="PTHR47230">
    <property type="entry name" value="TIR DOMAIN-CONTAINING ADAPTER MOLECULE 1"/>
    <property type="match status" value="1"/>
</dbReference>
<dbReference type="PANTHER" id="PTHR47230:SF1">
    <property type="entry name" value="TIR DOMAIN-CONTAINING ADAPTER MOLECULE 1"/>
    <property type="match status" value="1"/>
</dbReference>
<dbReference type="OrthoDB" id="9906976at2759"/>
<keyword evidence="6" id="KW-0968">Cytoplasmic vesicle</keyword>
<dbReference type="PROSITE" id="PS50104">
    <property type="entry name" value="TIR"/>
    <property type="match status" value="1"/>
</dbReference>
<feature type="compositionally biased region" description="Polar residues" evidence="7">
    <location>
        <begin position="307"/>
        <end position="321"/>
    </location>
</feature>
<feature type="domain" description="TIR" evidence="8">
    <location>
        <begin position="359"/>
        <end position="492"/>
    </location>
</feature>
<sequence>MAKKAGAPPDVEGIFEILRQIPQERLVWYKHKLNCARGDQRTCQLLRGIVLLTLKEEAEARVNLDALGYDLVVAHIYRSHWGPAKVGLPKWAPDKPDAEVALAVARIYALLAEEEFCPPQDRDEAYRAVVRAFRESQVDAARLESLVDEARAKCGMGLLSALPGNHLGLFAADAGGSPTQRSLEPRSLRSTGTPLSFVSRFEISPTTTVAWVSGSDHERDPEAGEVGGSTSDPPGPAGQEDAGLQSPSNAPLQDAGASEICPPRWPGPDRPPATRPAEGEVRHPPHSTPPLNGAEKELQAPEDVPQNPDTSTPQSTSSNPAGWSPKLTESPFPPTSKEEVEPQGSPSSASPPEPGDANQFFSFVVLHAAEDEEVAYRVKSLLEDLGIPDGATYSDDFLIPGRCQLGCFQDALDNSAFTLLLLTQNFQNDFCAYQTSVALTESFRRLCRRHTVIPFVPKENPMPKREMPSVLAALVPLEEASPVFRRRVAKTFAPQAIREKKDAWRQRRQVQELQRQQEAEREEEEMRQRLSELRTGVRLPAPRPGFPPPRFSTPFPAPGLGQLPTGPDHPSLSQPFLVSLGSGGPPPQLIIQNAQMIQIGDYNRMQAEEANLTLGPTDRGH</sequence>
<comment type="subcellular location">
    <subcellularLocation>
        <location evidence="6">Cytoplasmic vesicle</location>
        <location evidence="6">Autophagosome</location>
    </subcellularLocation>
    <subcellularLocation>
        <location evidence="6">Cytoplasm</location>
        <location evidence="6">Cytosol</location>
    </subcellularLocation>
    <subcellularLocation>
        <location evidence="6">Mitochondrion</location>
    </subcellularLocation>
</comment>
<dbReference type="GO" id="GO:0035591">
    <property type="term" value="F:signaling adaptor activity"/>
    <property type="evidence" value="ECO:0007669"/>
    <property type="project" value="TreeGrafter"/>
</dbReference>
<dbReference type="InterPro" id="IPR046946">
    <property type="entry name" value="TCAM1/2"/>
</dbReference>
<keyword evidence="4 6" id="KW-0391">Immunity</keyword>
<dbReference type="InterPro" id="IPR025735">
    <property type="entry name" value="RHIM"/>
</dbReference>
<comment type="domain">
    <text evidence="6">The N-terminal region is essential for activation of the IFNB promoter activity.</text>
</comment>